<dbReference type="InterPro" id="IPR032013">
    <property type="entry name" value="DUF4795"/>
</dbReference>
<evidence type="ECO:0000256" key="1">
    <source>
        <dbReference type="SAM" id="Coils"/>
    </source>
</evidence>
<reference evidence="4" key="1">
    <citation type="submission" date="2021-02" db="EMBL/GenBank/DDBJ databases">
        <authorList>
            <person name="Nowell W R."/>
        </authorList>
    </citation>
    <scope>NUCLEOTIDE SEQUENCE</scope>
</reference>
<organism evidence="4 5">
    <name type="scientific">Adineta steineri</name>
    <dbReference type="NCBI Taxonomy" id="433720"/>
    <lineage>
        <taxon>Eukaryota</taxon>
        <taxon>Metazoa</taxon>
        <taxon>Spiralia</taxon>
        <taxon>Gnathifera</taxon>
        <taxon>Rotifera</taxon>
        <taxon>Eurotatoria</taxon>
        <taxon>Bdelloidea</taxon>
        <taxon>Adinetida</taxon>
        <taxon>Adinetidae</taxon>
        <taxon>Adineta</taxon>
    </lineage>
</organism>
<evidence type="ECO:0000313" key="5">
    <source>
        <dbReference type="Proteomes" id="UP000663845"/>
    </source>
</evidence>
<dbReference type="AlphaFoldDB" id="A0A815WEP8"/>
<keyword evidence="1" id="KW-0175">Coiled coil</keyword>
<feature type="coiled-coil region" evidence="1">
    <location>
        <begin position="28"/>
        <end position="62"/>
    </location>
</feature>
<evidence type="ECO:0000256" key="2">
    <source>
        <dbReference type="SAM" id="MobiDB-lite"/>
    </source>
</evidence>
<evidence type="ECO:0000313" key="4">
    <source>
        <dbReference type="EMBL" id="CAF1542276.1"/>
    </source>
</evidence>
<feature type="non-terminal residue" evidence="4">
    <location>
        <position position="1"/>
    </location>
</feature>
<evidence type="ECO:0000259" key="3">
    <source>
        <dbReference type="Pfam" id="PF16043"/>
    </source>
</evidence>
<feature type="domain" description="DUF4795" evidence="3">
    <location>
        <begin position="23"/>
        <end position="122"/>
    </location>
</feature>
<gene>
    <name evidence="4" type="ORF">JYZ213_LOCUS45784</name>
</gene>
<protein>
    <recommendedName>
        <fullName evidence="3">DUF4795 domain-containing protein</fullName>
    </recommendedName>
</protein>
<dbReference type="Proteomes" id="UP000663845">
    <property type="component" value="Unassembled WGS sequence"/>
</dbReference>
<accession>A0A815WEP8</accession>
<dbReference type="EMBL" id="CAJNOG010004525">
    <property type="protein sequence ID" value="CAF1542276.1"/>
    <property type="molecule type" value="Genomic_DNA"/>
</dbReference>
<proteinExistence type="predicted"/>
<feature type="region of interest" description="Disordered" evidence="2">
    <location>
        <begin position="1"/>
        <end position="28"/>
    </location>
</feature>
<dbReference type="Pfam" id="PF16043">
    <property type="entry name" value="DUF4795"/>
    <property type="match status" value="1"/>
</dbReference>
<dbReference type="PANTHER" id="PTHR47080">
    <property type="entry name" value="CHROMOSOME 16 OPEN READING FRAME 96"/>
    <property type="match status" value="1"/>
</dbReference>
<sequence length="127" mass="14554">NTSDTASSVREINPEGSSQLRTNSSSDLSDIRTALKHLRDELDRLKQQIQDLLNKGNLSTEDIDALKKLIQQLDQTKTDKTYVNNELDKKADKRDIDNRVLKKDFNSACNDLSQKINDCLQRYHVHV</sequence>
<name>A0A815WEP8_9BILA</name>
<dbReference type="PANTHER" id="PTHR47080:SF1">
    <property type="entry name" value="CHROMOSOME 16 OPEN READING FRAME 96"/>
    <property type="match status" value="1"/>
</dbReference>
<comment type="caution">
    <text evidence="4">The sequence shown here is derived from an EMBL/GenBank/DDBJ whole genome shotgun (WGS) entry which is preliminary data.</text>
</comment>